<dbReference type="EMBL" id="JAYMYS010000004">
    <property type="protein sequence ID" value="KAK7394215.1"/>
    <property type="molecule type" value="Genomic_DNA"/>
</dbReference>
<comment type="caution">
    <text evidence="1">The sequence shown here is derived from an EMBL/GenBank/DDBJ whole genome shotgun (WGS) entry which is preliminary data.</text>
</comment>
<dbReference type="AlphaFoldDB" id="A0AAN9XIZ9"/>
<evidence type="ECO:0000313" key="2">
    <source>
        <dbReference type="Proteomes" id="UP001386955"/>
    </source>
</evidence>
<organism evidence="1 2">
    <name type="scientific">Psophocarpus tetragonolobus</name>
    <name type="common">Winged bean</name>
    <name type="synonym">Dolichos tetragonolobus</name>
    <dbReference type="NCBI Taxonomy" id="3891"/>
    <lineage>
        <taxon>Eukaryota</taxon>
        <taxon>Viridiplantae</taxon>
        <taxon>Streptophyta</taxon>
        <taxon>Embryophyta</taxon>
        <taxon>Tracheophyta</taxon>
        <taxon>Spermatophyta</taxon>
        <taxon>Magnoliopsida</taxon>
        <taxon>eudicotyledons</taxon>
        <taxon>Gunneridae</taxon>
        <taxon>Pentapetalae</taxon>
        <taxon>rosids</taxon>
        <taxon>fabids</taxon>
        <taxon>Fabales</taxon>
        <taxon>Fabaceae</taxon>
        <taxon>Papilionoideae</taxon>
        <taxon>50 kb inversion clade</taxon>
        <taxon>NPAAA clade</taxon>
        <taxon>indigoferoid/millettioid clade</taxon>
        <taxon>Phaseoleae</taxon>
        <taxon>Psophocarpus</taxon>
    </lineage>
</organism>
<name>A0AAN9XIZ9_PSOTE</name>
<reference evidence="1 2" key="1">
    <citation type="submission" date="2024-01" db="EMBL/GenBank/DDBJ databases">
        <title>The genomes of 5 underutilized Papilionoideae crops provide insights into root nodulation and disease resistanc.</title>
        <authorList>
            <person name="Jiang F."/>
        </authorList>
    </citation>
    <scope>NUCLEOTIDE SEQUENCE [LARGE SCALE GENOMIC DNA]</scope>
    <source>
        <strain evidence="1">DUOXIRENSHENG_FW03</strain>
        <tissue evidence="1">Leaves</tissue>
    </source>
</reference>
<accession>A0AAN9XIZ9</accession>
<sequence>MFATALRVMLHLNNHTQVGDVNSNMASRKIPIFKEAVKVAGEDRENVAFGYGRGIASCVQLRGECSAFDCWERKRKSDFVSSYNL</sequence>
<keyword evidence="2" id="KW-1185">Reference proteome</keyword>
<proteinExistence type="predicted"/>
<evidence type="ECO:0000313" key="1">
    <source>
        <dbReference type="EMBL" id="KAK7394215.1"/>
    </source>
</evidence>
<dbReference type="Proteomes" id="UP001386955">
    <property type="component" value="Unassembled WGS sequence"/>
</dbReference>
<gene>
    <name evidence="1" type="ORF">VNO78_14737</name>
</gene>
<protein>
    <submittedName>
        <fullName evidence="1">Uncharacterized protein</fullName>
    </submittedName>
</protein>